<reference evidence="5" key="1">
    <citation type="journal article" date="2023" name="Insect Mol. Biol.">
        <title>Genome sequencing provides insights into the evolution of gene families encoding plant cell wall-degrading enzymes in longhorned beetles.</title>
        <authorList>
            <person name="Shin N.R."/>
            <person name="Okamura Y."/>
            <person name="Kirsch R."/>
            <person name="Pauchet Y."/>
        </authorList>
    </citation>
    <scope>NUCLEOTIDE SEQUENCE</scope>
    <source>
        <strain evidence="5">AMC_N1</strain>
    </source>
</reference>
<dbReference type="EMBL" id="JAPWTK010000069">
    <property type="protein sequence ID" value="KAJ8952410.1"/>
    <property type="molecule type" value="Genomic_DNA"/>
</dbReference>
<keyword evidence="2" id="KW-0863">Zinc-finger</keyword>
<evidence type="ECO:0000256" key="2">
    <source>
        <dbReference type="ARBA" id="ARBA00022771"/>
    </source>
</evidence>
<dbReference type="InterPro" id="IPR036443">
    <property type="entry name" value="Znf_RanBP2_sf"/>
</dbReference>
<evidence type="ECO:0000313" key="5">
    <source>
        <dbReference type="EMBL" id="KAJ8952410.1"/>
    </source>
</evidence>
<feature type="domain" description="RanBP2-type" evidence="4">
    <location>
        <begin position="82"/>
        <end position="101"/>
    </location>
</feature>
<keyword evidence="1" id="KW-0479">Metal-binding</keyword>
<comment type="caution">
    <text evidence="5">The sequence shown here is derived from an EMBL/GenBank/DDBJ whole genome shotgun (WGS) entry which is preliminary data.</text>
</comment>
<evidence type="ECO:0000259" key="4">
    <source>
        <dbReference type="PROSITE" id="PS01358"/>
    </source>
</evidence>
<dbReference type="PROSITE" id="PS01358">
    <property type="entry name" value="ZF_RANBP2_1"/>
    <property type="match status" value="1"/>
</dbReference>
<gene>
    <name evidence="5" type="ORF">NQ318_014502</name>
</gene>
<evidence type="ECO:0000256" key="3">
    <source>
        <dbReference type="ARBA" id="ARBA00022833"/>
    </source>
</evidence>
<dbReference type="InterPro" id="IPR001876">
    <property type="entry name" value="Znf_RanBP2"/>
</dbReference>
<evidence type="ECO:0000313" key="6">
    <source>
        <dbReference type="Proteomes" id="UP001162162"/>
    </source>
</evidence>
<dbReference type="SUPFAM" id="SSF90209">
    <property type="entry name" value="Ran binding protein zinc finger-like"/>
    <property type="match status" value="1"/>
</dbReference>
<keyword evidence="6" id="KW-1185">Reference proteome</keyword>
<dbReference type="AlphaFoldDB" id="A0AAV8YP18"/>
<proteinExistence type="predicted"/>
<protein>
    <recommendedName>
        <fullName evidence="4">RanBP2-type domain-containing protein</fullName>
    </recommendedName>
</protein>
<dbReference type="Proteomes" id="UP001162162">
    <property type="component" value="Unassembled WGS sequence"/>
</dbReference>
<name>A0AAV8YP18_9CUCU</name>
<dbReference type="Gene3D" id="4.10.1060.10">
    <property type="entry name" value="Zinc finger, RanBP2-type"/>
    <property type="match status" value="1"/>
</dbReference>
<evidence type="ECO:0000256" key="1">
    <source>
        <dbReference type="ARBA" id="ARBA00022723"/>
    </source>
</evidence>
<organism evidence="5 6">
    <name type="scientific">Aromia moschata</name>
    <dbReference type="NCBI Taxonomy" id="1265417"/>
    <lineage>
        <taxon>Eukaryota</taxon>
        <taxon>Metazoa</taxon>
        <taxon>Ecdysozoa</taxon>
        <taxon>Arthropoda</taxon>
        <taxon>Hexapoda</taxon>
        <taxon>Insecta</taxon>
        <taxon>Pterygota</taxon>
        <taxon>Neoptera</taxon>
        <taxon>Endopterygota</taxon>
        <taxon>Coleoptera</taxon>
        <taxon>Polyphaga</taxon>
        <taxon>Cucujiformia</taxon>
        <taxon>Chrysomeloidea</taxon>
        <taxon>Cerambycidae</taxon>
        <taxon>Cerambycinae</taxon>
        <taxon>Callichromatini</taxon>
        <taxon>Aromia</taxon>
    </lineage>
</organism>
<keyword evidence="3" id="KW-0862">Zinc</keyword>
<accession>A0AAV8YP18</accession>
<sequence>MNIAESPCKICSLTPIEHYRNYDILNCDRPPICKCQRNNCDSTIDGQQPKNIRTTASGIHSDSYPSSNYMWTVKSVIPNTTWTCKRCTLLNSANFTVCEACEVTDAPDSNSNISPSVFIKVDNWADNEALRNPSHKPIYRRSFSELPSSQNLYIPNINRRSLEGSLLSNIPKSSTSMTDIQSSQHSQLFKNLNNSGGRNLNRSTSDITSSTKEAGISSTLYTYIGISEPDKEKQHFYENRTIIDAHKKSMEFDVEQHERIMQVLKQNNPTKTSWTVNERRWTCRQCSFAYNGFSADKCDICKKLEISTIPEPTVYCNCNRG</sequence>
<dbReference type="GO" id="GO:0008270">
    <property type="term" value="F:zinc ion binding"/>
    <property type="evidence" value="ECO:0007669"/>
    <property type="project" value="UniProtKB-KW"/>
</dbReference>